<organism evidence="2 3">
    <name type="scientific">Nannocystis pusilla</name>
    <dbReference type="NCBI Taxonomy" id="889268"/>
    <lineage>
        <taxon>Bacteria</taxon>
        <taxon>Pseudomonadati</taxon>
        <taxon>Myxococcota</taxon>
        <taxon>Polyangia</taxon>
        <taxon>Nannocystales</taxon>
        <taxon>Nannocystaceae</taxon>
        <taxon>Nannocystis</taxon>
    </lineage>
</organism>
<dbReference type="Proteomes" id="UP001139031">
    <property type="component" value="Unassembled WGS sequence"/>
</dbReference>
<evidence type="ECO:0000313" key="3">
    <source>
        <dbReference type="Proteomes" id="UP001139031"/>
    </source>
</evidence>
<sequence length="331" mass="34315">MGAAVLNPRARPGALAVLAIGGCFYQPQVAATDATTATTTTSTGSTLDPPTGTTTTSTTGTTDPIGETTTTGTTSDPTSTTSDTTTGTDSSTTDDPAMCTIPDVPDLAVRITHAPAPATCGNDLGSVVNAVFTGKPDDQTLLFRQCTVSADCQAGNLQCDATQELSVHIDGPATHVPEFAPGACVNIAYLPAGYADPETCQIRLLRLARTGPDIANTSVFVAALGVPDTLELPGPLPLALEFLASSELADACPHERVCDRPSGRHDLVGDFPDAVVAVPMGTESPAVIDLRDKSNVKIGTVPGSLYNLRSYVLPVDQCEFDWLWLADENRP</sequence>
<evidence type="ECO:0000313" key="2">
    <source>
        <dbReference type="EMBL" id="MBZ5713138.1"/>
    </source>
</evidence>
<evidence type="ECO:0000256" key="1">
    <source>
        <dbReference type="SAM" id="MobiDB-lite"/>
    </source>
</evidence>
<proteinExistence type="predicted"/>
<comment type="caution">
    <text evidence="2">The sequence shown here is derived from an EMBL/GenBank/DDBJ whole genome shotgun (WGS) entry which is preliminary data.</text>
</comment>
<feature type="region of interest" description="Disordered" evidence="1">
    <location>
        <begin position="36"/>
        <end position="98"/>
    </location>
</feature>
<feature type="compositionally biased region" description="Low complexity" evidence="1">
    <location>
        <begin position="36"/>
        <end position="97"/>
    </location>
</feature>
<name>A0ABS7TY03_9BACT</name>
<protein>
    <submittedName>
        <fullName evidence="2">Uncharacterized protein</fullName>
    </submittedName>
</protein>
<dbReference type="EMBL" id="JAIRAU010000039">
    <property type="protein sequence ID" value="MBZ5713138.1"/>
    <property type="molecule type" value="Genomic_DNA"/>
</dbReference>
<dbReference type="RefSeq" id="WP_224194883.1">
    <property type="nucleotide sequence ID" value="NZ_JAIRAU010000039.1"/>
</dbReference>
<reference evidence="2" key="1">
    <citation type="submission" date="2021-08" db="EMBL/GenBank/DDBJ databases">
        <authorList>
            <person name="Stevens D.C."/>
        </authorList>
    </citation>
    <scope>NUCLEOTIDE SEQUENCE</scope>
    <source>
        <strain evidence="2">DSM 53165</strain>
    </source>
</reference>
<keyword evidence="3" id="KW-1185">Reference proteome</keyword>
<gene>
    <name evidence="2" type="ORF">K7C98_28210</name>
</gene>
<accession>A0ABS7TY03</accession>